<feature type="short sequence motif" description="Histidine triad motif" evidence="3">
    <location>
        <begin position="100"/>
        <end position="104"/>
    </location>
</feature>
<dbReference type="PROSITE" id="PS51084">
    <property type="entry name" value="HIT_2"/>
    <property type="match status" value="1"/>
</dbReference>
<dbReference type="PROSITE" id="PS00892">
    <property type="entry name" value="HIT_1"/>
    <property type="match status" value="1"/>
</dbReference>
<gene>
    <name evidence="6" type="primary">LOC136082255</name>
</gene>
<dbReference type="InterPro" id="IPR011146">
    <property type="entry name" value="HIT-like"/>
</dbReference>
<evidence type="ECO:0000259" key="4">
    <source>
        <dbReference type="PROSITE" id="PS51084"/>
    </source>
</evidence>
<organism evidence="5 6">
    <name type="scientific">Hydra vulgaris</name>
    <name type="common">Hydra</name>
    <name type="synonym">Hydra attenuata</name>
    <dbReference type="NCBI Taxonomy" id="6087"/>
    <lineage>
        <taxon>Eukaryota</taxon>
        <taxon>Metazoa</taxon>
        <taxon>Cnidaria</taxon>
        <taxon>Hydrozoa</taxon>
        <taxon>Hydroidolina</taxon>
        <taxon>Anthoathecata</taxon>
        <taxon>Aplanulata</taxon>
        <taxon>Hydridae</taxon>
        <taxon>Hydra</taxon>
    </lineage>
</organism>
<dbReference type="InterPro" id="IPR036265">
    <property type="entry name" value="HIT-like_sf"/>
</dbReference>
<dbReference type="SUPFAM" id="SSF54197">
    <property type="entry name" value="HIT-like"/>
    <property type="match status" value="1"/>
</dbReference>
<evidence type="ECO:0000256" key="3">
    <source>
        <dbReference type="PROSITE-ProRule" id="PRU00464"/>
    </source>
</evidence>
<evidence type="ECO:0000256" key="1">
    <source>
        <dbReference type="ARBA" id="ARBA00022741"/>
    </source>
</evidence>
<protein>
    <submittedName>
        <fullName evidence="6">Bis(5'-adenosyl)-triphosphatase-like</fullName>
    </submittedName>
</protein>
<dbReference type="Gene3D" id="3.30.428.10">
    <property type="entry name" value="HIT-like"/>
    <property type="match status" value="1"/>
</dbReference>
<reference evidence="6" key="1">
    <citation type="submission" date="2025-08" db="UniProtKB">
        <authorList>
            <consortium name="RefSeq"/>
        </authorList>
    </citation>
    <scope>IDENTIFICATION</scope>
</reference>
<dbReference type="GeneID" id="136082255"/>
<dbReference type="CDD" id="cd01275">
    <property type="entry name" value="FHIT"/>
    <property type="match status" value="1"/>
</dbReference>
<dbReference type="InterPro" id="IPR019808">
    <property type="entry name" value="Histidine_triad_CS"/>
</dbReference>
<dbReference type="PANTHER" id="PTHR46981:SF1">
    <property type="entry name" value="BIS(5'-ADENOSYL)-TRIPHOSPHATASE"/>
    <property type="match status" value="1"/>
</dbReference>
<keyword evidence="2" id="KW-0378">Hydrolase</keyword>
<keyword evidence="1" id="KW-0547">Nucleotide-binding</keyword>
<dbReference type="Proteomes" id="UP001652625">
    <property type="component" value="Chromosome 07"/>
</dbReference>
<evidence type="ECO:0000313" key="6">
    <source>
        <dbReference type="RefSeq" id="XP_065656929.1"/>
    </source>
</evidence>
<dbReference type="Pfam" id="PF01230">
    <property type="entry name" value="HIT"/>
    <property type="match status" value="1"/>
</dbReference>
<sequence>MAVLNCKSFTFGHVIIKESFTFFISKFSYAFVNIKPVVNGHILVAPQRCVERFTDLNSDEISDLFLTTQTVSKIVQKHFNATSMTIAVQDGPEAGQTVKHVHVHVLPRKINDFPSNDQIYTQLEKHDKGLFEDAEFYRKQHDTLLRSEKQMAEEAATLKAYFI</sequence>
<evidence type="ECO:0000313" key="5">
    <source>
        <dbReference type="Proteomes" id="UP001652625"/>
    </source>
</evidence>
<dbReference type="InterPro" id="IPR039383">
    <property type="entry name" value="FHIT"/>
</dbReference>
<name>A0ABM4C5T8_HYDVU</name>
<feature type="domain" description="HIT" evidence="4">
    <location>
        <begin position="8"/>
        <end position="115"/>
    </location>
</feature>
<dbReference type="InterPro" id="IPR052677">
    <property type="entry name" value="Dinucleoside_ppp_hydrolase"/>
</dbReference>
<accession>A0ABM4C5T8</accession>
<dbReference type="RefSeq" id="XP_065656929.1">
    <property type="nucleotide sequence ID" value="XM_065800857.1"/>
</dbReference>
<dbReference type="PANTHER" id="PTHR46981">
    <property type="entry name" value="BIS(5'-ADENOSYL)-TRIPHOSPHATASE"/>
    <property type="match status" value="1"/>
</dbReference>
<dbReference type="PRINTS" id="PR00332">
    <property type="entry name" value="HISTRIAD"/>
</dbReference>
<proteinExistence type="predicted"/>
<dbReference type="InterPro" id="IPR001310">
    <property type="entry name" value="Histidine_triad_HIT"/>
</dbReference>
<evidence type="ECO:0000256" key="2">
    <source>
        <dbReference type="ARBA" id="ARBA00022801"/>
    </source>
</evidence>
<keyword evidence="5" id="KW-1185">Reference proteome</keyword>